<evidence type="ECO:0000259" key="20">
    <source>
        <dbReference type="PROSITE" id="PS51387"/>
    </source>
</evidence>
<evidence type="ECO:0000313" key="21">
    <source>
        <dbReference type="EMBL" id="QEK38845.1"/>
    </source>
</evidence>
<evidence type="ECO:0000256" key="17">
    <source>
        <dbReference type="ARBA" id="ARBA00031026"/>
    </source>
</evidence>
<dbReference type="Pfam" id="PF02873">
    <property type="entry name" value="MurB_C"/>
    <property type="match status" value="1"/>
</dbReference>
<dbReference type="OrthoDB" id="9804753at2"/>
<evidence type="ECO:0000256" key="10">
    <source>
        <dbReference type="ARBA" id="ARBA00022827"/>
    </source>
</evidence>
<dbReference type="PROSITE" id="PS51387">
    <property type="entry name" value="FAD_PCMH"/>
    <property type="match status" value="1"/>
</dbReference>
<keyword evidence="12 19" id="KW-0133">Cell shape</keyword>
<dbReference type="EMBL" id="CP043314">
    <property type="protein sequence ID" value="QEK38845.1"/>
    <property type="molecule type" value="Genomic_DNA"/>
</dbReference>
<dbReference type="UniPathway" id="UPA00219"/>
<comment type="cofactor">
    <cofactor evidence="1 19">
        <name>FAD</name>
        <dbReference type="ChEBI" id="CHEBI:57692"/>
    </cofactor>
</comment>
<dbReference type="GO" id="GO:0005829">
    <property type="term" value="C:cytosol"/>
    <property type="evidence" value="ECO:0007669"/>
    <property type="project" value="TreeGrafter"/>
</dbReference>
<evidence type="ECO:0000256" key="6">
    <source>
        <dbReference type="ARBA" id="ARBA00015188"/>
    </source>
</evidence>
<evidence type="ECO:0000256" key="5">
    <source>
        <dbReference type="ARBA" id="ARBA00012518"/>
    </source>
</evidence>
<evidence type="ECO:0000256" key="12">
    <source>
        <dbReference type="ARBA" id="ARBA00022960"/>
    </source>
</evidence>
<keyword evidence="10 19" id="KW-0274">FAD</keyword>
<dbReference type="GO" id="GO:0051301">
    <property type="term" value="P:cell division"/>
    <property type="evidence" value="ECO:0007669"/>
    <property type="project" value="UniProtKB-KW"/>
</dbReference>
<dbReference type="Gene3D" id="3.30.43.10">
    <property type="entry name" value="Uridine Diphospho-n-acetylenolpyruvylglucosamine Reductase, domain 2"/>
    <property type="match status" value="1"/>
</dbReference>
<keyword evidence="9 19" id="KW-0285">Flavoprotein</keyword>
<dbReference type="InterPro" id="IPR003170">
    <property type="entry name" value="MurB"/>
</dbReference>
<dbReference type="InterPro" id="IPR036318">
    <property type="entry name" value="FAD-bd_PCMH-like_sf"/>
</dbReference>
<keyword evidence="22" id="KW-1185">Reference proteome</keyword>
<evidence type="ECO:0000256" key="7">
    <source>
        <dbReference type="ARBA" id="ARBA00022490"/>
    </source>
</evidence>
<evidence type="ECO:0000256" key="9">
    <source>
        <dbReference type="ARBA" id="ARBA00022630"/>
    </source>
</evidence>
<dbReference type="InterPro" id="IPR036635">
    <property type="entry name" value="MurB_C_sf"/>
</dbReference>
<dbReference type="KEGG" id="nabu:FZC36_00080"/>
<gene>
    <name evidence="19 21" type="primary">murB</name>
    <name evidence="21" type="ORF">FZC36_00080</name>
</gene>
<evidence type="ECO:0000313" key="22">
    <source>
        <dbReference type="Proteomes" id="UP000324924"/>
    </source>
</evidence>
<dbReference type="InterPro" id="IPR016169">
    <property type="entry name" value="FAD-bd_PCMH_sub2"/>
</dbReference>
<keyword evidence="14 19" id="KW-0560">Oxidoreductase</keyword>
<feature type="domain" description="FAD-binding PCMH-type" evidence="20">
    <location>
        <begin position="19"/>
        <end position="179"/>
    </location>
</feature>
<dbReference type="SUPFAM" id="SSF56194">
    <property type="entry name" value="Uridine diphospho-N-Acetylenolpyruvylglucosamine reductase, MurB, C-terminal domain"/>
    <property type="match status" value="1"/>
</dbReference>
<evidence type="ECO:0000256" key="16">
    <source>
        <dbReference type="ARBA" id="ARBA00023316"/>
    </source>
</evidence>
<dbReference type="Gene3D" id="3.30.465.10">
    <property type="match status" value="1"/>
</dbReference>
<evidence type="ECO:0000256" key="2">
    <source>
        <dbReference type="ARBA" id="ARBA00003921"/>
    </source>
</evidence>
<evidence type="ECO:0000256" key="1">
    <source>
        <dbReference type="ARBA" id="ARBA00001974"/>
    </source>
</evidence>
<keyword evidence="7 19" id="KW-0963">Cytoplasm</keyword>
<evidence type="ECO:0000256" key="13">
    <source>
        <dbReference type="ARBA" id="ARBA00022984"/>
    </source>
</evidence>
<evidence type="ECO:0000256" key="19">
    <source>
        <dbReference type="HAMAP-Rule" id="MF_00037"/>
    </source>
</evidence>
<evidence type="ECO:0000256" key="3">
    <source>
        <dbReference type="ARBA" id="ARBA00004496"/>
    </source>
</evidence>
<dbReference type="PANTHER" id="PTHR21071">
    <property type="entry name" value="UDP-N-ACETYLENOLPYRUVOYLGLUCOSAMINE REDUCTASE"/>
    <property type="match status" value="1"/>
</dbReference>
<keyword evidence="11 19" id="KW-0521">NADP</keyword>
<accession>A0A5C0UFH6</accession>
<dbReference type="NCBIfam" id="TIGR00179">
    <property type="entry name" value="murB"/>
    <property type="match status" value="1"/>
</dbReference>
<dbReference type="Gene3D" id="3.90.78.10">
    <property type="entry name" value="UDP-N-acetylenolpyruvoylglucosamine reductase, C-terminal domain"/>
    <property type="match status" value="1"/>
</dbReference>
<sequence length="279" mass="31166">MDLSYKTTKEMGSNLTWIRTGGEVEVFRPDSILELKSFVKSGVDYFPLGMGSNTIIKDTNLDKVILKLDNLYKEIELEYPYIIVGSGVPNFTVSRFCIQNFLGGLEFLHTIPGSIGGGVFMNAGAYGSCFSDNLEWVEVMDIFGSVSKLYKKEIKFSYRKCHVPKTFIFLRACFKVFKDEKIKEKVDGYVVSRNLTQPRFLTLGSTFKNPEGKKAWELIDQAGCRGFAIGGAKMSEKHCNFIVNTGGATSGDIVKLINSVQSFVFSKTGILLDREIVLL</sequence>
<dbReference type="SUPFAM" id="SSF56176">
    <property type="entry name" value="FAD-binding/transporter-associated domain-like"/>
    <property type="match status" value="1"/>
</dbReference>
<keyword evidence="8 19" id="KW-0132">Cell division</keyword>
<protein>
    <recommendedName>
        <fullName evidence="6 19">UDP-N-acetylenolpyruvoylglucosamine reductase</fullName>
        <ecNumber evidence="5 19">1.3.1.98</ecNumber>
    </recommendedName>
    <alternativeName>
        <fullName evidence="17 19">UDP-N-acetylmuramate dehydrogenase</fullName>
    </alternativeName>
</protein>
<keyword evidence="15 19" id="KW-0131">Cell cycle</keyword>
<dbReference type="GO" id="GO:0071949">
    <property type="term" value="F:FAD binding"/>
    <property type="evidence" value="ECO:0007669"/>
    <property type="project" value="InterPro"/>
</dbReference>
<evidence type="ECO:0000256" key="4">
    <source>
        <dbReference type="ARBA" id="ARBA00004752"/>
    </source>
</evidence>
<comment type="similarity">
    <text evidence="19">Belongs to the MurB family.</text>
</comment>
<dbReference type="InterPro" id="IPR011601">
    <property type="entry name" value="MurB_C"/>
</dbReference>
<dbReference type="HAMAP" id="MF_00037">
    <property type="entry name" value="MurB"/>
    <property type="match status" value="1"/>
</dbReference>
<dbReference type="GO" id="GO:0009252">
    <property type="term" value="P:peptidoglycan biosynthetic process"/>
    <property type="evidence" value="ECO:0007669"/>
    <property type="project" value="UniProtKB-UniRule"/>
</dbReference>
<evidence type="ECO:0000256" key="15">
    <source>
        <dbReference type="ARBA" id="ARBA00023306"/>
    </source>
</evidence>
<comment type="catalytic activity">
    <reaction evidence="18 19">
        <text>UDP-N-acetyl-alpha-D-muramate + NADP(+) = UDP-N-acetyl-3-O-(1-carboxyvinyl)-alpha-D-glucosamine + NADPH + H(+)</text>
        <dbReference type="Rhea" id="RHEA:12248"/>
        <dbReference type="ChEBI" id="CHEBI:15378"/>
        <dbReference type="ChEBI" id="CHEBI:57783"/>
        <dbReference type="ChEBI" id="CHEBI:58349"/>
        <dbReference type="ChEBI" id="CHEBI:68483"/>
        <dbReference type="ChEBI" id="CHEBI:70757"/>
        <dbReference type="EC" id="1.3.1.98"/>
    </reaction>
</comment>
<reference evidence="21 22" key="1">
    <citation type="submission" date="2019-08" db="EMBL/GenBank/DDBJ databases">
        <title>Highly reduced genomes of protist endosymbionts show evolutionary convergence.</title>
        <authorList>
            <person name="George E."/>
            <person name="Husnik F."/>
            <person name="Tashyreva D."/>
            <person name="Prokopchuk G."/>
            <person name="Horak A."/>
            <person name="Kwong W.K."/>
            <person name="Lukes J."/>
            <person name="Keeling P.J."/>
        </authorList>
    </citation>
    <scope>NUCLEOTIDE SEQUENCE [LARGE SCALE GENOMIC DNA]</scope>
    <source>
        <strain evidence="21">1604HC</strain>
    </source>
</reference>
<keyword evidence="16 19" id="KW-0961">Cell wall biogenesis/degradation</keyword>
<evidence type="ECO:0000256" key="8">
    <source>
        <dbReference type="ARBA" id="ARBA00022618"/>
    </source>
</evidence>
<dbReference type="InterPro" id="IPR016166">
    <property type="entry name" value="FAD-bd_PCMH"/>
</dbReference>
<dbReference type="InterPro" id="IPR016167">
    <property type="entry name" value="FAD-bd_PCMH_sub1"/>
</dbReference>
<dbReference type="GO" id="GO:0008360">
    <property type="term" value="P:regulation of cell shape"/>
    <property type="evidence" value="ECO:0007669"/>
    <property type="project" value="UniProtKB-KW"/>
</dbReference>
<dbReference type="PANTHER" id="PTHR21071:SF4">
    <property type="entry name" value="UDP-N-ACETYLENOLPYRUVOYLGLUCOSAMINE REDUCTASE"/>
    <property type="match status" value="1"/>
</dbReference>
<feature type="active site" evidence="19">
    <location>
        <position position="159"/>
    </location>
</feature>
<dbReference type="Pfam" id="PF01565">
    <property type="entry name" value="FAD_binding_4"/>
    <property type="match status" value="1"/>
</dbReference>
<comment type="pathway">
    <text evidence="4 19">Cell wall biogenesis; peptidoglycan biosynthesis.</text>
</comment>
<feature type="active site" description="Proton donor" evidence="19">
    <location>
        <position position="205"/>
    </location>
</feature>
<proteinExistence type="inferred from homology"/>
<dbReference type="RefSeq" id="WP_148971968.1">
    <property type="nucleotide sequence ID" value="NZ_CP043314.1"/>
</dbReference>
<dbReference type="GO" id="GO:0071555">
    <property type="term" value="P:cell wall organization"/>
    <property type="evidence" value="ECO:0007669"/>
    <property type="project" value="UniProtKB-KW"/>
</dbReference>
<evidence type="ECO:0000256" key="14">
    <source>
        <dbReference type="ARBA" id="ARBA00023002"/>
    </source>
</evidence>
<name>A0A5C0UFH6_9PROT</name>
<dbReference type="AlphaFoldDB" id="A0A5C0UFH6"/>
<dbReference type="Proteomes" id="UP000324924">
    <property type="component" value="Chromosome"/>
</dbReference>
<organism evidence="21 22">
    <name type="scientific">Candidatus Nesciobacter abundans</name>
    <dbReference type="NCBI Taxonomy" id="2601668"/>
    <lineage>
        <taxon>Bacteria</taxon>
        <taxon>Pseudomonadati</taxon>
        <taxon>Pseudomonadota</taxon>
        <taxon>Alphaproteobacteria</taxon>
        <taxon>Holosporales</taxon>
        <taxon>Holosporaceae</taxon>
        <taxon>Candidatus Nesciobacter</taxon>
    </lineage>
</organism>
<dbReference type="GO" id="GO:0008762">
    <property type="term" value="F:UDP-N-acetylmuramate dehydrogenase activity"/>
    <property type="evidence" value="ECO:0007669"/>
    <property type="project" value="UniProtKB-UniRule"/>
</dbReference>
<evidence type="ECO:0000256" key="11">
    <source>
        <dbReference type="ARBA" id="ARBA00022857"/>
    </source>
</evidence>
<feature type="active site" evidence="19">
    <location>
        <position position="275"/>
    </location>
</feature>
<dbReference type="NCBIfam" id="NF010480">
    <property type="entry name" value="PRK13905.1"/>
    <property type="match status" value="1"/>
</dbReference>
<comment type="subcellular location">
    <subcellularLocation>
        <location evidence="3 19">Cytoplasm</location>
    </subcellularLocation>
</comment>
<dbReference type="InterPro" id="IPR006094">
    <property type="entry name" value="Oxid_FAD_bind_N"/>
</dbReference>
<keyword evidence="13 19" id="KW-0573">Peptidoglycan synthesis</keyword>
<dbReference type="EC" id="1.3.1.98" evidence="5 19"/>
<comment type="function">
    <text evidence="2 19">Cell wall formation.</text>
</comment>
<evidence type="ECO:0000256" key="18">
    <source>
        <dbReference type="ARBA" id="ARBA00048914"/>
    </source>
</evidence>